<evidence type="ECO:0000256" key="6">
    <source>
        <dbReference type="ARBA" id="ARBA00022679"/>
    </source>
</evidence>
<dbReference type="AlphaFoldDB" id="A0A841KXV8"/>
<keyword evidence="7 12" id="KW-0479">Metal-binding</keyword>
<reference evidence="16 17" key="1">
    <citation type="submission" date="2020-08" db="EMBL/GenBank/DDBJ databases">
        <title>Genomic Encyclopedia of Type Strains, Phase IV (KMG-IV): sequencing the most valuable type-strain genomes for metagenomic binning, comparative biology and taxonomic classification.</title>
        <authorList>
            <person name="Goeker M."/>
        </authorList>
    </citation>
    <scope>NUCLEOTIDE SEQUENCE [LARGE SCALE GENOMIC DNA]</scope>
    <source>
        <strain evidence="16 17">DSM 103526</strain>
    </source>
</reference>
<evidence type="ECO:0000256" key="4">
    <source>
        <dbReference type="ARBA" id="ARBA00013145"/>
    </source>
</evidence>
<dbReference type="PROSITE" id="PS00187">
    <property type="entry name" value="TPP_ENZYMES"/>
    <property type="match status" value="1"/>
</dbReference>
<dbReference type="EC" id="2.2.1.6" evidence="4 12"/>
<feature type="domain" description="Thiamine pyrophosphate enzyme central" evidence="13">
    <location>
        <begin position="192"/>
        <end position="325"/>
    </location>
</feature>
<evidence type="ECO:0000256" key="5">
    <source>
        <dbReference type="ARBA" id="ARBA00022605"/>
    </source>
</evidence>
<dbReference type="InterPro" id="IPR000399">
    <property type="entry name" value="TPP-bd_CS"/>
</dbReference>
<dbReference type="GO" id="GO:0005948">
    <property type="term" value="C:acetolactate synthase complex"/>
    <property type="evidence" value="ECO:0007669"/>
    <property type="project" value="TreeGrafter"/>
</dbReference>
<evidence type="ECO:0000256" key="12">
    <source>
        <dbReference type="RuleBase" id="RU003591"/>
    </source>
</evidence>
<dbReference type="GO" id="GO:0000287">
    <property type="term" value="F:magnesium ion binding"/>
    <property type="evidence" value="ECO:0007669"/>
    <property type="project" value="UniProtKB-UniRule"/>
</dbReference>
<evidence type="ECO:0000256" key="1">
    <source>
        <dbReference type="ARBA" id="ARBA00004974"/>
    </source>
</evidence>
<comment type="catalytic activity">
    <reaction evidence="11 12">
        <text>2 pyruvate + H(+) = (2S)-2-acetolactate + CO2</text>
        <dbReference type="Rhea" id="RHEA:25249"/>
        <dbReference type="ChEBI" id="CHEBI:15361"/>
        <dbReference type="ChEBI" id="CHEBI:15378"/>
        <dbReference type="ChEBI" id="CHEBI:16526"/>
        <dbReference type="ChEBI" id="CHEBI:58476"/>
        <dbReference type="EC" id="2.2.1.6"/>
    </reaction>
</comment>
<comment type="pathway">
    <text evidence="2 12">Amino-acid biosynthesis; L-valine biosynthesis; L-valine from pyruvate: step 1/4.</text>
</comment>
<dbReference type="InterPro" id="IPR039368">
    <property type="entry name" value="AHAS_TPP"/>
</dbReference>
<dbReference type="PANTHER" id="PTHR18968">
    <property type="entry name" value="THIAMINE PYROPHOSPHATE ENZYMES"/>
    <property type="match status" value="1"/>
</dbReference>
<dbReference type="NCBIfam" id="TIGR00118">
    <property type="entry name" value="acolac_lg"/>
    <property type="match status" value="1"/>
</dbReference>
<dbReference type="GO" id="GO:0050660">
    <property type="term" value="F:flavin adenine dinucleotide binding"/>
    <property type="evidence" value="ECO:0007669"/>
    <property type="project" value="InterPro"/>
</dbReference>
<dbReference type="Pfam" id="PF00205">
    <property type="entry name" value="TPP_enzyme_M"/>
    <property type="match status" value="1"/>
</dbReference>
<evidence type="ECO:0000256" key="10">
    <source>
        <dbReference type="ARBA" id="ARBA00023304"/>
    </source>
</evidence>
<dbReference type="SUPFAM" id="SSF52467">
    <property type="entry name" value="DHS-like NAD/FAD-binding domain"/>
    <property type="match status" value="1"/>
</dbReference>
<keyword evidence="10 12" id="KW-0100">Branched-chain amino acid biosynthesis</keyword>
<comment type="pathway">
    <text evidence="1 12">Amino-acid biosynthesis; L-isoleucine biosynthesis; L-isoleucine from 2-oxobutanoate: step 1/4.</text>
</comment>
<comment type="cofactor">
    <cofactor evidence="12">
        <name>thiamine diphosphate</name>
        <dbReference type="ChEBI" id="CHEBI:58937"/>
    </cofactor>
    <text evidence="12">Binds 1 thiamine pyrophosphate per subunit.</text>
</comment>
<dbReference type="InterPro" id="IPR012000">
    <property type="entry name" value="Thiamin_PyroP_enz_cen_dom"/>
</dbReference>
<feature type="domain" description="Thiamine pyrophosphate enzyme N-terminal TPP-binding" evidence="15">
    <location>
        <begin position="4"/>
        <end position="117"/>
    </location>
</feature>
<comment type="caution">
    <text evidence="16">The sequence shown here is derived from an EMBL/GenBank/DDBJ whole genome shotgun (WGS) entry which is preliminary data.</text>
</comment>
<evidence type="ECO:0000259" key="14">
    <source>
        <dbReference type="Pfam" id="PF02775"/>
    </source>
</evidence>
<dbReference type="EMBL" id="JACHEN010000009">
    <property type="protein sequence ID" value="MBB6215762.1"/>
    <property type="molecule type" value="Genomic_DNA"/>
</dbReference>
<protein>
    <recommendedName>
        <fullName evidence="4 12">Acetolactate synthase</fullName>
        <ecNumber evidence="4 12">2.2.1.6</ecNumber>
    </recommendedName>
</protein>
<keyword evidence="8 12" id="KW-0460">Magnesium</keyword>
<dbReference type="Gene3D" id="3.40.50.970">
    <property type="match status" value="2"/>
</dbReference>
<dbReference type="Pfam" id="PF02775">
    <property type="entry name" value="TPP_enzyme_C"/>
    <property type="match status" value="1"/>
</dbReference>
<evidence type="ECO:0000313" key="16">
    <source>
        <dbReference type="EMBL" id="MBB6215762.1"/>
    </source>
</evidence>
<dbReference type="GO" id="GO:0030976">
    <property type="term" value="F:thiamine pyrophosphate binding"/>
    <property type="evidence" value="ECO:0007669"/>
    <property type="project" value="UniProtKB-UniRule"/>
</dbReference>
<dbReference type="InterPro" id="IPR029035">
    <property type="entry name" value="DHS-like_NAD/FAD-binding_dom"/>
</dbReference>
<dbReference type="InterPro" id="IPR029061">
    <property type="entry name" value="THDP-binding"/>
</dbReference>
<feature type="domain" description="Thiamine pyrophosphate enzyme TPP-binding" evidence="14">
    <location>
        <begin position="379"/>
        <end position="527"/>
    </location>
</feature>
<comment type="cofactor">
    <cofactor evidence="12">
        <name>Mg(2+)</name>
        <dbReference type="ChEBI" id="CHEBI:18420"/>
    </cofactor>
    <text evidence="12">Binds 1 Mg(2+) ion per subunit.</text>
</comment>
<dbReference type="PANTHER" id="PTHR18968:SF13">
    <property type="entry name" value="ACETOLACTATE SYNTHASE CATALYTIC SUBUNIT, MITOCHONDRIAL"/>
    <property type="match status" value="1"/>
</dbReference>
<evidence type="ECO:0000256" key="7">
    <source>
        <dbReference type="ARBA" id="ARBA00022723"/>
    </source>
</evidence>
<keyword evidence="9 12" id="KW-0786">Thiamine pyrophosphate</keyword>
<evidence type="ECO:0000256" key="2">
    <source>
        <dbReference type="ARBA" id="ARBA00005025"/>
    </source>
</evidence>
<organism evidence="16 17">
    <name type="scientific">Anaerosolibacter carboniphilus</name>
    <dbReference type="NCBI Taxonomy" id="1417629"/>
    <lineage>
        <taxon>Bacteria</taxon>
        <taxon>Bacillati</taxon>
        <taxon>Bacillota</taxon>
        <taxon>Clostridia</taxon>
        <taxon>Peptostreptococcales</taxon>
        <taxon>Thermotaleaceae</taxon>
        <taxon>Anaerosolibacter</taxon>
    </lineage>
</organism>
<dbReference type="GO" id="GO:0009097">
    <property type="term" value="P:isoleucine biosynthetic process"/>
    <property type="evidence" value="ECO:0007669"/>
    <property type="project" value="UniProtKB-UniPathway"/>
</dbReference>
<dbReference type="UniPathway" id="UPA00049">
    <property type="reaction ID" value="UER00059"/>
</dbReference>
<keyword evidence="6 12" id="KW-0808">Transferase</keyword>
<dbReference type="Gene3D" id="3.40.50.1220">
    <property type="entry name" value="TPP-binding domain"/>
    <property type="match status" value="1"/>
</dbReference>
<dbReference type="Proteomes" id="UP000579281">
    <property type="component" value="Unassembled WGS sequence"/>
</dbReference>
<evidence type="ECO:0000259" key="15">
    <source>
        <dbReference type="Pfam" id="PF02776"/>
    </source>
</evidence>
<dbReference type="InterPro" id="IPR011766">
    <property type="entry name" value="TPP_enzyme_TPP-bd"/>
</dbReference>
<gene>
    <name evidence="16" type="ORF">HNQ80_001851</name>
</gene>
<comment type="similarity">
    <text evidence="3 12">Belongs to the TPP enzyme family.</text>
</comment>
<keyword evidence="17" id="KW-1185">Reference proteome</keyword>
<evidence type="ECO:0000256" key="3">
    <source>
        <dbReference type="ARBA" id="ARBA00007812"/>
    </source>
</evidence>
<dbReference type="CDD" id="cd02015">
    <property type="entry name" value="TPP_AHAS"/>
    <property type="match status" value="1"/>
</dbReference>
<dbReference type="SUPFAM" id="SSF52518">
    <property type="entry name" value="Thiamin diphosphate-binding fold (THDP-binding)"/>
    <property type="match status" value="2"/>
</dbReference>
<dbReference type="Pfam" id="PF02776">
    <property type="entry name" value="TPP_enzyme_N"/>
    <property type="match status" value="1"/>
</dbReference>
<dbReference type="GO" id="GO:0003984">
    <property type="term" value="F:acetolactate synthase activity"/>
    <property type="evidence" value="ECO:0007669"/>
    <property type="project" value="UniProtKB-EC"/>
</dbReference>
<dbReference type="InterPro" id="IPR045229">
    <property type="entry name" value="TPP_enz"/>
</dbReference>
<dbReference type="UniPathway" id="UPA00047">
    <property type="reaction ID" value="UER00055"/>
</dbReference>
<keyword evidence="5 12" id="KW-0028">Amino-acid biosynthesis</keyword>
<dbReference type="FunFam" id="3.40.50.1220:FF:000008">
    <property type="entry name" value="Acetolactate synthase"/>
    <property type="match status" value="1"/>
</dbReference>
<name>A0A841KXV8_9FIRM</name>
<proteinExistence type="inferred from homology"/>
<evidence type="ECO:0000256" key="11">
    <source>
        <dbReference type="ARBA" id="ARBA00048670"/>
    </source>
</evidence>
<dbReference type="InterPro" id="IPR012846">
    <property type="entry name" value="Acetolactate_synth_lsu"/>
</dbReference>
<dbReference type="InterPro" id="IPR012001">
    <property type="entry name" value="Thiamin_PyroP_enz_TPP-bd_dom"/>
</dbReference>
<dbReference type="GO" id="GO:0009099">
    <property type="term" value="P:L-valine biosynthetic process"/>
    <property type="evidence" value="ECO:0007669"/>
    <property type="project" value="UniProtKB-UniPathway"/>
</dbReference>
<accession>A0A841KXV8</accession>
<evidence type="ECO:0000256" key="9">
    <source>
        <dbReference type="ARBA" id="ARBA00023052"/>
    </source>
</evidence>
<evidence type="ECO:0000313" key="17">
    <source>
        <dbReference type="Proteomes" id="UP000579281"/>
    </source>
</evidence>
<dbReference type="CDD" id="cd07035">
    <property type="entry name" value="TPP_PYR_POX_like"/>
    <property type="match status" value="1"/>
</dbReference>
<evidence type="ECO:0000256" key="8">
    <source>
        <dbReference type="ARBA" id="ARBA00022842"/>
    </source>
</evidence>
<dbReference type="FunFam" id="3.40.50.970:FF:000007">
    <property type="entry name" value="Acetolactate synthase"/>
    <property type="match status" value="1"/>
</dbReference>
<evidence type="ECO:0000259" key="13">
    <source>
        <dbReference type="Pfam" id="PF00205"/>
    </source>
</evidence>
<sequence length="552" mass="59512">MRLNGAQTLIKLLEDQGVEVIFGYPGGTVLEIYDALLNSSIKHILVRHEQGAAHAASGYARATGGVGVCLATSGPGATNLVTGIATAYMDSIPIVFFTGQVPQAMVGTDAFQEVDITGITHPITKHNYLVQDIKDLPRIVAEAFYISKTGRPGPVLIDIPRNVSMDITEFKHCPSVDIRGYKPTTKGHPAMIKKAVHAIQESKNLVICTGGGVIHGNASDEVEQIAHMTKGKVVSTLMGLGSYPARSKEFFGMLGTYGSQSANEAVQQCDCLLALGMRFDDRVVGNPDKFAPNATIIHIDIDPAEIGKNIRADIPIVGDIKNILVDMLKLLDKNLISNKSIATISPEKMSVPLKTGLNVPWILSQLSKMAPEDILITTDVGQHQMWTATHYAFNKPRSFISSGGLGTMGYGIPAALGVQIAKPDHLVVAITGDGSFQMGMTEIGAIAELGLPIKILIFNNQTLGMVRQLQHYYSGQRYTGVHFENKIDFVMLAKAFGAEGYRIDDPLEASKIMEKALHNGKFTIIECPIDAENLVLPIVLAGKGLEEMTKNI</sequence>